<proteinExistence type="predicted"/>
<dbReference type="AlphaFoldDB" id="A3DNG2"/>
<accession>A3DNG2</accession>
<dbReference type="EMBL" id="CP000575">
    <property type="protein sequence ID" value="ABN70172.1"/>
    <property type="molecule type" value="Genomic_DNA"/>
</dbReference>
<dbReference type="KEGG" id="smr:Smar_1074"/>
<dbReference type="OrthoDB" id="30923at2157"/>
<dbReference type="eggNOG" id="arCOG00022">
    <property type="taxonomic scope" value="Archaea"/>
</dbReference>
<dbReference type="RefSeq" id="WP_011839363.1">
    <property type="nucleotide sequence ID" value="NC_009033.1"/>
</dbReference>
<reference evidence="1 2" key="2">
    <citation type="journal article" date="2009" name="Stand. Genomic Sci.">
        <title>Complete genome sequence of Staphylothermus marinus Stetter and Fiala 1986 type strain F1.</title>
        <authorList>
            <person name="Anderson I.J."/>
            <person name="Sun H."/>
            <person name="Lapidus A."/>
            <person name="Copeland A."/>
            <person name="Glavina Del Rio T."/>
            <person name="Tice H."/>
            <person name="Dalin E."/>
            <person name="Lucas S."/>
            <person name="Barry K."/>
            <person name="Land M."/>
            <person name="Richardson P."/>
            <person name="Huber H."/>
            <person name="Kyrpides N.C."/>
        </authorList>
    </citation>
    <scope>NUCLEOTIDE SEQUENCE [LARGE SCALE GENOMIC DNA]</scope>
    <source>
        <strain evidence="2">ATCC 43588 / DSM 3639 / JCM 9404 / F1</strain>
    </source>
</reference>
<dbReference type="Proteomes" id="UP000000254">
    <property type="component" value="Chromosome"/>
</dbReference>
<keyword evidence="2" id="KW-1185">Reference proteome</keyword>
<gene>
    <name evidence="1" type="ordered locus">Smar_1074</name>
</gene>
<name>A3DNG2_STAMF</name>
<sequence>MKIEEIREKAREMSELERKYAEELRELASKFKHPVLQALILGIAQDSDKHSIFYKSLYELLSRAQPLLTEEELAIIKEGIRKHIETEAEMVRLTEKLAQESEDPRMKLIFEAIHEDEVKHHKLLILIQEKIAERETFTEEDLWDAIWKDSPWHGSPGG</sequence>
<organism evidence="1 2">
    <name type="scientific">Staphylothermus marinus (strain ATCC 43588 / DSM 3639 / JCM 9404 / F1)</name>
    <dbReference type="NCBI Taxonomy" id="399550"/>
    <lineage>
        <taxon>Archaea</taxon>
        <taxon>Thermoproteota</taxon>
        <taxon>Thermoprotei</taxon>
        <taxon>Desulfurococcales</taxon>
        <taxon>Desulfurococcaceae</taxon>
        <taxon>Staphylothermus</taxon>
    </lineage>
</organism>
<dbReference type="InterPro" id="IPR009078">
    <property type="entry name" value="Ferritin-like_SF"/>
</dbReference>
<reference evidence="2" key="1">
    <citation type="journal article" date="2009" name="BMC Genomics">
        <title>The complete genome sequence of Staphylothermus marinus reveals differences in sulfur metabolism among heterotrophic Crenarchaeota.</title>
        <authorList>
            <person name="Anderson I.J."/>
            <person name="Dharmarajan L."/>
            <person name="Rodriguez J."/>
            <person name="Hooper S."/>
            <person name="Porat I."/>
            <person name="Ulrich L.E."/>
            <person name="Elkins J.G."/>
            <person name="Mavromatis K."/>
            <person name="Sun H."/>
            <person name="Land M."/>
            <person name="Lapidus A."/>
            <person name="Lucas S."/>
            <person name="Barry K."/>
            <person name="Huber H."/>
            <person name="Zhulin I.B."/>
            <person name="Whitman W.B."/>
            <person name="Mukhopadhyay B."/>
            <person name="Woese C."/>
            <person name="Bristow J."/>
            <person name="Kyrpides N."/>
        </authorList>
    </citation>
    <scope>NUCLEOTIDE SEQUENCE [LARGE SCALE GENOMIC DNA]</scope>
    <source>
        <strain evidence="2">ATCC 43588 / DSM 3639 / JCM 9404 / F1</strain>
    </source>
</reference>
<protein>
    <recommendedName>
        <fullName evidence="3">Ferritin-like domain-containing protein</fullName>
    </recommendedName>
</protein>
<evidence type="ECO:0000313" key="1">
    <source>
        <dbReference type="EMBL" id="ABN70172.1"/>
    </source>
</evidence>
<dbReference type="GeneID" id="4907954"/>
<evidence type="ECO:0008006" key="3">
    <source>
        <dbReference type="Google" id="ProtNLM"/>
    </source>
</evidence>
<dbReference type="STRING" id="399550.Smar_1074"/>
<evidence type="ECO:0000313" key="2">
    <source>
        <dbReference type="Proteomes" id="UP000000254"/>
    </source>
</evidence>
<dbReference type="HOGENOM" id="CLU_140805_0_0_2"/>
<dbReference type="SUPFAM" id="SSF47240">
    <property type="entry name" value="Ferritin-like"/>
    <property type="match status" value="1"/>
</dbReference>